<sequence>MDSLIVFGLPFVPVDAPTLDGSRRPSEDEVIELLKPLEQQDEDEDEVEVVGTTGENAITDYPHPRECCVIKPFKAGDVAMCRETCPKCCCYACDAPASECRAWETHCVATRKSPRWVAERERIKRGGSDPRHHHQQQQQQHHHQVARRREATRSTNAAILAGLVAQLQLVPMVEAPQPPGMRKLHPVERQLVSLMVGLELEPGAAVRGGVLGEESIECVVALHLTHPGSSRPSDAEWETFRAVVVNGAPTPTPSACLDLNASLVIAPAPRVYAWAASLEEIAPRLRVCVYRKHRLLQHDLRDVDILVHPVTLELPRFVATHLRFRRIFVDQCHVGHKAHVLAHRYAAHYKWALSPTPFASALQPLRRIARSLGRDTPAFRSALRAYHVRADPRPLALILRHWVLRSPTAPPAATTINLPRPQQMPPLAHPPLPRPPPIVAPNVQNFFHFLSSSAANQT</sequence>
<dbReference type="PANTHER" id="PTHR33443">
    <property type="entry name" value="ZGC:112980"/>
    <property type="match status" value="1"/>
</dbReference>
<dbReference type="Gene3D" id="3.40.50.10810">
    <property type="entry name" value="Tandem AAA-ATPase domain"/>
    <property type="match status" value="1"/>
</dbReference>
<dbReference type="PANTHER" id="PTHR33443:SF30">
    <property type="entry name" value="SARCOSINE DEHYDROGENASE-2C PROTEIN"/>
    <property type="match status" value="1"/>
</dbReference>
<protein>
    <submittedName>
        <fullName evidence="2">Uncharacterized protein</fullName>
    </submittedName>
</protein>
<dbReference type="AlphaFoldDB" id="A0AAD7ULM4"/>
<dbReference type="InterPro" id="IPR038718">
    <property type="entry name" value="SNF2-like_sf"/>
</dbReference>
<feature type="region of interest" description="Disordered" evidence="1">
    <location>
        <begin position="124"/>
        <end position="152"/>
    </location>
</feature>
<dbReference type="Proteomes" id="UP001230188">
    <property type="component" value="Unassembled WGS sequence"/>
</dbReference>
<name>A0AAD7ULM4_9STRA</name>
<proteinExistence type="predicted"/>
<keyword evidence="3" id="KW-1185">Reference proteome</keyword>
<dbReference type="InterPro" id="IPR053234">
    <property type="entry name" value="RPM1_Interactor"/>
</dbReference>
<evidence type="ECO:0000256" key="1">
    <source>
        <dbReference type="SAM" id="MobiDB-lite"/>
    </source>
</evidence>
<evidence type="ECO:0000313" key="2">
    <source>
        <dbReference type="EMBL" id="KAJ8609823.1"/>
    </source>
</evidence>
<accession>A0AAD7ULM4</accession>
<dbReference type="EMBL" id="JAQMWT010000129">
    <property type="protein sequence ID" value="KAJ8609823.1"/>
    <property type="molecule type" value="Genomic_DNA"/>
</dbReference>
<evidence type="ECO:0000313" key="3">
    <source>
        <dbReference type="Proteomes" id="UP001230188"/>
    </source>
</evidence>
<gene>
    <name evidence="2" type="ORF">CTAYLR_008121</name>
</gene>
<organism evidence="2 3">
    <name type="scientific">Chrysophaeum taylorii</name>
    <dbReference type="NCBI Taxonomy" id="2483200"/>
    <lineage>
        <taxon>Eukaryota</taxon>
        <taxon>Sar</taxon>
        <taxon>Stramenopiles</taxon>
        <taxon>Ochrophyta</taxon>
        <taxon>Pelagophyceae</taxon>
        <taxon>Pelagomonadales</taxon>
        <taxon>Pelagomonadaceae</taxon>
        <taxon>Chrysophaeum</taxon>
    </lineage>
</organism>
<reference evidence="2" key="1">
    <citation type="submission" date="2023-01" db="EMBL/GenBank/DDBJ databases">
        <title>Metagenome sequencing of chrysophaentin producing Chrysophaeum taylorii.</title>
        <authorList>
            <person name="Davison J."/>
            <person name="Bewley C."/>
        </authorList>
    </citation>
    <scope>NUCLEOTIDE SEQUENCE</scope>
    <source>
        <strain evidence="2">NIES-1699</strain>
    </source>
</reference>
<feature type="compositionally biased region" description="Basic residues" evidence="1">
    <location>
        <begin position="131"/>
        <end position="146"/>
    </location>
</feature>
<comment type="caution">
    <text evidence="2">The sequence shown here is derived from an EMBL/GenBank/DDBJ whole genome shotgun (WGS) entry which is preliminary data.</text>
</comment>